<dbReference type="NCBIfam" id="TIGR01770">
    <property type="entry name" value="NDH_I_N"/>
    <property type="match status" value="1"/>
</dbReference>
<keyword evidence="2 5" id="KW-0812">Transmembrane</keyword>
<feature type="transmembrane region" description="Helical" evidence="5">
    <location>
        <begin position="227"/>
        <end position="253"/>
    </location>
</feature>
<dbReference type="RefSeq" id="WP_379018320.1">
    <property type="nucleotide sequence ID" value="NZ_JBHRTA010000003.1"/>
</dbReference>
<evidence type="ECO:0000256" key="5">
    <source>
        <dbReference type="HAMAP-Rule" id="MF_00445"/>
    </source>
</evidence>
<feature type="domain" description="NADH:quinone oxidoreductase/Mrp antiporter transmembrane" evidence="7">
    <location>
        <begin position="114"/>
        <end position="406"/>
    </location>
</feature>
<dbReference type="PRINTS" id="PR01434">
    <property type="entry name" value="NADHDHGNASE5"/>
</dbReference>
<comment type="subunit">
    <text evidence="5">NDH-1 is composed of 14 different subunits. Subunits NuoA, H, J, K, L, M, N constitute the membrane sector of the complex.</text>
</comment>
<comment type="catalytic activity">
    <reaction evidence="5">
        <text>a quinone + NADH + 5 H(+)(in) = a quinol + NAD(+) + 4 H(+)(out)</text>
        <dbReference type="Rhea" id="RHEA:57888"/>
        <dbReference type="ChEBI" id="CHEBI:15378"/>
        <dbReference type="ChEBI" id="CHEBI:24646"/>
        <dbReference type="ChEBI" id="CHEBI:57540"/>
        <dbReference type="ChEBI" id="CHEBI:57945"/>
        <dbReference type="ChEBI" id="CHEBI:132124"/>
    </reaction>
</comment>
<keyword evidence="5" id="KW-1003">Cell membrane</keyword>
<feature type="transmembrane region" description="Helical" evidence="5">
    <location>
        <begin position="61"/>
        <end position="80"/>
    </location>
</feature>
<reference evidence="9" key="1">
    <citation type="journal article" date="2019" name="Int. J. Syst. Evol. Microbiol.">
        <title>The Global Catalogue of Microorganisms (GCM) 10K type strain sequencing project: providing services to taxonomists for standard genome sequencing and annotation.</title>
        <authorList>
            <consortium name="The Broad Institute Genomics Platform"/>
            <consortium name="The Broad Institute Genome Sequencing Center for Infectious Disease"/>
            <person name="Wu L."/>
            <person name="Ma J."/>
        </authorList>
    </citation>
    <scope>NUCLEOTIDE SEQUENCE [LARGE SCALE GENOMIC DNA]</scope>
    <source>
        <strain evidence="9">KCTC 52416</strain>
    </source>
</reference>
<feature type="transmembrane region" description="Helical" evidence="5">
    <location>
        <begin position="437"/>
        <end position="456"/>
    </location>
</feature>
<keyword evidence="5" id="KW-0874">Quinone</keyword>
<evidence type="ECO:0000256" key="4">
    <source>
        <dbReference type="ARBA" id="ARBA00023136"/>
    </source>
</evidence>
<feature type="transmembrane region" description="Helical" evidence="5">
    <location>
        <begin position="288"/>
        <end position="309"/>
    </location>
</feature>
<keyword evidence="9" id="KW-1185">Reference proteome</keyword>
<keyword evidence="5" id="KW-0520">NAD</keyword>
<keyword evidence="5" id="KW-1278">Translocase</keyword>
<evidence type="ECO:0000256" key="3">
    <source>
        <dbReference type="ARBA" id="ARBA00022989"/>
    </source>
</evidence>
<dbReference type="Pfam" id="PF00361">
    <property type="entry name" value="Proton_antipo_M"/>
    <property type="match status" value="1"/>
</dbReference>
<proteinExistence type="inferred from homology"/>
<feature type="transmembrane region" description="Helical" evidence="5">
    <location>
        <begin position="92"/>
        <end position="110"/>
    </location>
</feature>
<dbReference type="EC" id="7.1.1.-" evidence="5"/>
<evidence type="ECO:0000256" key="1">
    <source>
        <dbReference type="ARBA" id="ARBA00004127"/>
    </source>
</evidence>
<dbReference type="InterPro" id="IPR010096">
    <property type="entry name" value="NADH-Q_OxRdtase_suN/2"/>
</dbReference>
<dbReference type="Proteomes" id="UP001595526">
    <property type="component" value="Unassembled WGS sequence"/>
</dbReference>
<comment type="similarity">
    <text evidence="5">Belongs to the complex I subunit 2 family.</text>
</comment>
<comment type="function">
    <text evidence="5">NDH-1 shuttles electrons from NADH, via FMN and iron-sulfur (Fe-S) centers, to quinones in the respiratory chain. The immediate electron acceptor for the enzyme in this species is believed to be a menaquinone. Couples the redox reaction to proton translocation (for every two electrons transferred, four hydrogen ions are translocated across the cytoplasmic membrane), and thus conserves the redox energy in a proton gradient.</text>
</comment>
<protein>
    <recommendedName>
        <fullName evidence="5">NADH-quinone oxidoreductase subunit N</fullName>
        <ecNumber evidence="5">7.1.1.-</ecNumber>
    </recommendedName>
    <alternativeName>
        <fullName evidence="5">NADH dehydrogenase I subunit N</fullName>
    </alternativeName>
    <alternativeName>
        <fullName evidence="5">NDH-1 subunit N</fullName>
    </alternativeName>
</protein>
<dbReference type="EMBL" id="JBHRTA010000003">
    <property type="protein sequence ID" value="MFC3196020.1"/>
    <property type="molecule type" value="Genomic_DNA"/>
</dbReference>
<evidence type="ECO:0000256" key="6">
    <source>
        <dbReference type="RuleBase" id="RU000320"/>
    </source>
</evidence>
<accession>A0ABV7JD25</accession>
<keyword evidence="5" id="KW-0813">Transport</keyword>
<feature type="transmembrane region" description="Helical" evidence="5">
    <location>
        <begin position="392"/>
        <end position="416"/>
    </location>
</feature>
<sequence>MSAIITLTLLAILVLYLGLFRARNTLLPVSLLGLLAAAVLYVVQWGGEAEPLYSNMVLFDHYAIAFSVLCIFITGLVLFLSRDYFDAASTHIAEYYALILFSLTGALLVVSFHNLAMLFIGIEIMSVALYILAGIRKKDFASNEAALKYFLMGAFSTGFLLFGIALLYGASGSFDLAAIKEYVVANPQTISPLFYAGILLLIVGLAFKVGAAPFHFWTPDVYDGSPILITTFMSTVVKTAAFGGFLRLFYFCFVPLQDFWMPVLLVITVITLFVGNITAIVQQSFKRMLAYSSISHAGYMLFAIVAIGSASAESILLYAGAYSLASVVAFGSLILVKRATGSDHFEAFNGLAKKNPYLSLALAVAMLSLAGIPLTAGFIGKFMMFSGVLADYQILLIVLAVINAAMGIFYYFRVIVAMYFRPMDRNPIVMPGEYKTVLLVAVLVTLLLGVYPAWLIGLM</sequence>
<keyword evidence="3 5" id="KW-1133">Transmembrane helix</keyword>
<organism evidence="8 9">
    <name type="scientific">Parapedobacter deserti</name>
    <dbReference type="NCBI Taxonomy" id="1912957"/>
    <lineage>
        <taxon>Bacteria</taxon>
        <taxon>Pseudomonadati</taxon>
        <taxon>Bacteroidota</taxon>
        <taxon>Sphingobacteriia</taxon>
        <taxon>Sphingobacteriales</taxon>
        <taxon>Sphingobacteriaceae</taxon>
        <taxon>Parapedobacter</taxon>
    </lineage>
</organism>
<evidence type="ECO:0000259" key="7">
    <source>
        <dbReference type="Pfam" id="PF00361"/>
    </source>
</evidence>
<keyword evidence="4 5" id="KW-0472">Membrane</keyword>
<dbReference type="HAMAP" id="MF_00445">
    <property type="entry name" value="NDH1_NuoN_1"/>
    <property type="match status" value="1"/>
</dbReference>
<dbReference type="InterPro" id="IPR001750">
    <property type="entry name" value="ND/Mrp_TM"/>
</dbReference>
<evidence type="ECO:0000256" key="2">
    <source>
        <dbReference type="ARBA" id="ARBA00022692"/>
    </source>
</evidence>
<evidence type="ECO:0000313" key="9">
    <source>
        <dbReference type="Proteomes" id="UP001595526"/>
    </source>
</evidence>
<comment type="caution">
    <text evidence="8">The sequence shown here is derived from an EMBL/GenBank/DDBJ whole genome shotgun (WGS) entry which is preliminary data.</text>
</comment>
<gene>
    <name evidence="5" type="primary">nuoN</name>
    <name evidence="8" type="ORF">ACFOET_00205</name>
</gene>
<dbReference type="PANTHER" id="PTHR22773">
    <property type="entry name" value="NADH DEHYDROGENASE"/>
    <property type="match status" value="1"/>
</dbReference>
<evidence type="ECO:0000313" key="8">
    <source>
        <dbReference type="EMBL" id="MFC3196020.1"/>
    </source>
</evidence>
<feature type="transmembrane region" description="Helical" evidence="5">
    <location>
        <begin position="190"/>
        <end position="207"/>
    </location>
</feature>
<feature type="transmembrane region" description="Helical" evidence="5">
    <location>
        <begin position="315"/>
        <end position="336"/>
    </location>
</feature>
<feature type="transmembrane region" description="Helical" evidence="5">
    <location>
        <begin position="259"/>
        <end position="281"/>
    </location>
</feature>
<comment type="subcellular location">
    <subcellularLocation>
        <location evidence="5">Cell membrane</location>
        <topology evidence="5">Multi-pass membrane protein</topology>
    </subcellularLocation>
    <subcellularLocation>
        <location evidence="1">Endomembrane system</location>
        <topology evidence="1">Multi-pass membrane protein</topology>
    </subcellularLocation>
    <subcellularLocation>
        <location evidence="6">Membrane</location>
        <topology evidence="6">Multi-pass membrane protein</topology>
    </subcellularLocation>
</comment>
<name>A0ABV7JD25_9SPHI</name>
<feature type="transmembrane region" description="Helical" evidence="5">
    <location>
        <begin position="116"/>
        <end position="135"/>
    </location>
</feature>
<feature type="transmembrane region" description="Helical" evidence="5">
    <location>
        <begin position="357"/>
        <end position="380"/>
    </location>
</feature>
<feature type="transmembrane region" description="Helical" evidence="5">
    <location>
        <begin position="147"/>
        <end position="170"/>
    </location>
</feature>